<dbReference type="EMBL" id="KN833770">
    <property type="protein sequence ID" value="KIK20194.1"/>
    <property type="molecule type" value="Genomic_DNA"/>
</dbReference>
<reference evidence="3" key="2">
    <citation type="submission" date="2015-01" db="EMBL/GenBank/DDBJ databases">
        <title>Evolutionary Origins and Diversification of the Mycorrhizal Mutualists.</title>
        <authorList>
            <consortium name="DOE Joint Genome Institute"/>
            <consortium name="Mycorrhizal Genomics Consortium"/>
            <person name="Kohler A."/>
            <person name="Kuo A."/>
            <person name="Nagy L.G."/>
            <person name="Floudas D."/>
            <person name="Copeland A."/>
            <person name="Barry K.W."/>
            <person name="Cichocki N."/>
            <person name="Veneault-Fourrey C."/>
            <person name="LaButti K."/>
            <person name="Lindquist E.A."/>
            <person name="Lipzen A."/>
            <person name="Lundell T."/>
            <person name="Morin E."/>
            <person name="Murat C."/>
            <person name="Riley R."/>
            <person name="Ohm R."/>
            <person name="Sun H."/>
            <person name="Tunlid A."/>
            <person name="Henrissat B."/>
            <person name="Grigoriev I.V."/>
            <person name="Hibbett D.S."/>
            <person name="Martin F."/>
        </authorList>
    </citation>
    <scope>NUCLEOTIDE SEQUENCE [LARGE SCALE GENOMIC DNA]</scope>
    <source>
        <strain evidence="3">441</strain>
    </source>
</reference>
<feature type="compositionally biased region" description="Polar residues" evidence="1">
    <location>
        <begin position="157"/>
        <end position="172"/>
    </location>
</feature>
<dbReference type="AlphaFoldDB" id="A0A0C9Z1P1"/>
<dbReference type="HOGENOM" id="CLU_1289395_0_0_1"/>
<dbReference type="Proteomes" id="UP000054018">
    <property type="component" value="Unassembled WGS sequence"/>
</dbReference>
<accession>A0A0C9Z1P1</accession>
<keyword evidence="3" id="KW-1185">Reference proteome</keyword>
<protein>
    <submittedName>
        <fullName evidence="2">Uncharacterized protein</fullName>
    </submittedName>
</protein>
<gene>
    <name evidence="2" type="ORF">PISMIDRAFT_597332</name>
</gene>
<evidence type="ECO:0000256" key="1">
    <source>
        <dbReference type="SAM" id="MobiDB-lite"/>
    </source>
</evidence>
<proteinExistence type="predicted"/>
<sequence>MAKLLSYFGDTEIYSLPTCDDTLECPSHRQPHVSAAVSIFVKIQCHRMMPRDSATVTPISVYYLPEMSLVLIPRYLLALQAAVTSQNYQLCDLPRKEPDGTIIERGLPVWVHIHMRYVRTDVGPAQYHIPECPHCRIMNSTATSHYEELHRHRRFYQNSRSGVSTREASSETMLGEPPLSDGGVDHFPSNTKVSFRKDGFEFEVVPMHITGRPI</sequence>
<evidence type="ECO:0000313" key="2">
    <source>
        <dbReference type="EMBL" id="KIK20194.1"/>
    </source>
</evidence>
<feature type="region of interest" description="Disordered" evidence="1">
    <location>
        <begin position="157"/>
        <end position="187"/>
    </location>
</feature>
<evidence type="ECO:0000313" key="3">
    <source>
        <dbReference type="Proteomes" id="UP000054018"/>
    </source>
</evidence>
<organism evidence="2 3">
    <name type="scientific">Pisolithus microcarpus 441</name>
    <dbReference type="NCBI Taxonomy" id="765257"/>
    <lineage>
        <taxon>Eukaryota</taxon>
        <taxon>Fungi</taxon>
        <taxon>Dikarya</taxon>
        <taxon>Basidiomycota</taxon>
        <taxon>Agaricomycotina</taxon>
        <taxon>Agaricomycetes</taxon>
        <taxon>Agaricomycetidae</taxon>
        <taxon>Boletales</taxon>
        <taxon>Sclerodermatineae</taxon>
        <taxon>Pisolithaceae</taxon>
        <taxon>Pisolithus</taxon>
    </lineage>
</organism>
<name>A0A0C9Z1P1_9AGAM</name>
<reference evidence="2 3" key="1">
    <citation type="submission" date="2014-04" db="EMBL/GenBank/DDBJ databases">
        <authorList>
            <consortium name="DOE Joint Genome Institute"/>
            <person name="Kuo A."/>
            <person name="Kohler A."/>
            <person name="Costa M.D."/>
            <person name="Nagy L.G."/>
            <person name="Floudas D."/>
            <person name="Copeland A."/>
            <person name="Barry K.W."/>
            <person name="Cichocki N."/>
            <person name="Veneault-Fourrey C."/>
            <person name="LaButti K."/>
            <person name="Lindquist E.A."/>
            <person name="Lipzen A."/>
            <person name="Lundell T."/>
            <person name="Morin E."/>
            <person name="Murat C."/>
            <person name="Sun H."/>
            <person name="Tunlid A."/>
            <person name="Henrissat B."/>
            <person name="Grigoriev I.V."/>
            <person name="Hibbett D.S."/>
            <person name="Martin F."/>
            <person name="Nordberg H.P."/>
            <person name="Cantor M.N."/>
            <person name="Hua S.X."/>
        </authorList>
    </citation>
    <scope>NUCLEOTIDE SEQUENCE [LARGE SCALE GENOMIC DNA]</scope>
    <source>
        <strain evidence="2 3">441</strain>
    </source>
</reference>